<keyword evidence="2" id="KW-1133">Transmembrane helix</keyword>
<protein>
    <submittedName>
        <fullName evidence="3">Uncharacterized protein</fullName>
    </submittedName>
</protein>
<dbReference type="EMBL" id="SRLO01000395">
    <property type="protein sequence ID" value="TNN57830.1"/>
    <property type="molecule type" value="Genomic_DNA"/>
</dbReference>
<accession>A0A4Z2GX52</accession>
<name>A0A4Z2GX52_9TELE</name>
<keyword evidence="2" id="KW-0472">Membrane</keyword>
<evidence type="ECO:0000256" key="2">
    <source>
        <dbReference type="SAM" id="Phobius"/>
    </source>
</evidence>
<evidence type="ECO:0000313" key="3">
    <source>
        <dbReference type="EMBL" id="TNN57830.1"/>
    </source>
</evidence>
<feature type="compositionally biased region" description="Polar residues" evidence="1">
    <location>
        <begin position="1"/>
        <end position="18"/>
    </location>
</feature>
<reference evidence="3 4" key="1">
    <citation type="submission" date="2019-03" db="EMBL/GenBank/DDBJ databases">
        <title>First draft genome of Liparis tanakae, snailfish: a comprehensive survey of snailfish specific genes.</title>
        <authorList>
            <person name="Kim W."/>
            <person name="Song I."/>
            <person name="Jeong J.-H."/>
            <person name="Kim D."/>
            <person name="Kim S."/>
            <person name="Ryu S."/>
            <person name="Song J.Y."/>
            <person name="Lee S.K."/>
        </authorList>
    </citation>
    <scope>NUCLEOTIDE SEQUENCE [LARGE SCALE GENOMIC DNA]</scope>
    <source>
        <tissue evidence="3">Muscle</tissue>
    </source>
</reference>
<sequence>MPSHTTSTGQTPVTNPGTIISVDVPSEAGHGGGGGVEVVVVLVVLVVWWCGGGGVAVATVTL</sequence>
<organism evidence="3 4">
    <name type="scientific">Liparis tanakae</name>
    <name type="common">Tanaka's snailfish</name>
    <dbReference type="NCBI Taxonomy" id="230148"/>
    <lineage>
        <taxon>Eukaryota</taxon>
        <taxon>Metazoa</taxon>
        <taxon>Chordata</taxon>
        <taxon>Craniata</taxon>
        <taxon>Vertebrata</taxon>
        <taxon>Euteleostomi</taxon>
        <taxon>Actinopterygii</taxon>
        <taxon>Neopterygii</taxon>
        <taxon>Teleostei</taxon>
        <taxon>Neoteleostei</taxon>
        <taxon>Acanthomorphata</taxon>
        <taxon>Eupercaria</taxon>
        <taxon>Perciformes</taxon>
        <taxon>Cottioidei</taxon>
        <taxon>Cottales</taxon>
        <taxon>Liparidae</taxon>
        <taxon>Liparis</taxon>
    </lineage>
</organism>
<evidence type="ECO:0000256" key="1">
    <source>
        <dbReference type="SAM" id="MobiDB-lite"/>
    </source>
</evidence>
<proteinExistence type="predicted"/>
<feature type="transmembrane region" description="Helical" evidence="2">
    <location>
        <begin position="38"/>
        <end position="60"/>
    </location>
</feature>
<feature type="region of interest" description="Disordered" evidence="1">
    <location>
        <begin position="1"/>
        <end position="20"/>
    </location>
</feature>
<keyword evidence="4" id="KW-1185">Reference proteome</keyword>
<gene>
    <name evidence="3" type="ORF">EYF80_031912</name>
</gene>
<dbReference type="Proteomes" id="UP000314294">
    <property type="component" value="Unassembled WGS sequence"/>
</dbReference>
<keyword evidence="2" id="KW-0812">Transmembrane</keyword>
<evidence type="ECO:0000313" key="4">
    <source>
        <dbReference type="Proteomes" id="UP000314294"/>
    </source>
</evidence>
<dbReference type="AlphaFoldDB" id="A0A4Z2GX52"/>
<comment type="caution">
    <text evidence="3">The sequence shown here is derived from an EMBL/GenBank/DDBJ whole genome shotgun (WGS) entry which is preliminary data.</text>
</comment>